<dbReference type="InterPro" id="IPR011765">
    <property type="entry name" value="Pept_M16_N"/>
</dbReference>
<keyword evidence="5" id="KW-0809">Transit peptide</keyword>
<dbReference type="SUPFAM" id="SSF63411">
    <property type="entry name" value="LuxS/MPP-like metallohydrolase"/>
    <property type="match status" value="2"/>
</dbReference>
<evidence type="ECO:0000313" key="12">
    <source>
        <dbReference type="EMBL" id="OZJ02027.1"/>
    </source>
</evidence>
<evidence type="ECO:0000256" key="9">
    <source>
        <dbReference type="ARBA" id="ARBA00038146"/>
    </source>
</evidence>
<keyword evidence="8" id="KW-0472">Membrane</keyword>
<keyword evidence="13" id="KW-1185">Reference proteome</keyword>
<name>A0A261XUI0_9FUNG</name>
<evidence type="ECO:0000256" key="8">
    <source>
        <dbReference type="ARBA" id="ARBA00023136"/>
    </source>
</evidence>
<organism evidence="12 13">
    <name type="scientific">Bifiguratus adelaidae</name>
    <dbReference type="NCBI Taxonomy" id="1938954"/>
    <lineage>
        <taxon>Eukaryota</taxon>
        <taxon>Fungi</taxon>
        <taxon>Fungi incertae sedis</taxon>
        <taxon>Mucoromycota</taxon>
        <taxon>Mucoromycotina</taxon>
        <taxon>Endogonomycetes</taxon>
        <taxon>Endogonales</taxon>
        <taxon>Endogonales incertae sedis</taxon>
        <taxon>Bifiguratus</taxon>
    </lineage>
</organism>
<dbReference type="GO" id="GO:0005743">
    <property type="term" value="C:mitochondrial inner membrane"/>
    <property type="evidence" value="ECO:0007669"/>
    <property type="project" value="UniProtKB-SubCell"/>
</dbReference>
<comment type="subcellular location">
    <subcellularLocation>
        <location evidence="1">Mitochondrion inner membrane</location>
        <topology evidence="1">Peripheral membrane protein</topology>
        <orientation evidence="1">Matrix side</orientation>
    </subcellularLocation>
</comment>
<dbReference type="Pfam" id="PF00675">
    <property type="entry name" value="Peptidase_M16"/>
    <property type="match status" value="1"/>
</dbReference>
<keyword evidence="4" id="KW-0999">Mitochondrion inner membrane</keyword>
<feature type="domain" description="Peptidase M16 N-terminal" evidence="11">
    <location>
        <begin position="57"/>
        <end position="199"/>
    </location>
</feature>
<accession>A0A261XUI0</accession>
<keyword evidence="3" id="KW-0679">Respiratory chain</keyword>
<keyword evidence="7" id="KW-0496">Mitochondrion</keyword>
<gene>
    <name evidence="12" type="ORF">BZG36_04949</name>
</gene>
<evidence type="ECO:0000256" key="6">
    <source>
        <dbReference type="ARBA" id="ARBA00022982"/>
    </source>
</evidence>
<dbReference type="InterPro" id="IPR050361">
    <property type="entry name" value="MPP/UQCRC_Complex"/>
</dbReference>
<dbReference type="GO" id="GO:0046872">
    <property type="term" value="F:metal ion binding"/>
    <property type="evidence" value="ECO:0007669"/>
    <property type="project" value="InterPro"/>
</dbReference>
<proteinExistence type="inferred from homology"/>
<evidence type="ECO:0000256" key="1">
    <source>
        <dbReference type="ARBA" id="ARBA00004443"/>
    </source>
</evidence>
<dbReference type="AlphaFoldDB" id="A0A261XUI0"/>
<dbReference type="OrthoDB" id="6369905at2759"/>
<protein>
    <recommendedName>
        <fullName evidence="10">Cytochrome b-c1 complex subunit 2, mitochondrial</fullName>
    </recommendedName>
</protein>
<evidence type="ECO:0000259" key="11">
    <source>
        <dbReference type="Pfam" id="PF00675"/>
    </source>
</evidence>
<dbReference type="Gene3D" id="3.30.830.10">
    <property type="entry name" value="Metalloenzyme, LuxS/M16 peptidase-like"/>
    <property type="match status" value="1"/>
</dbReference>
<evidence type="ECO:0000256" key="7">
    <source>
        <dbReference type="ARBA" id="ARBA00023128"/>
    </source>
</evidence>
<dbReference type="EMBL" id="MVBO01000199">
    <property type="protein sequence ID" value="OZJ02027.1"/>
    <property type="molecule type" value="Genomic_DNA"/>
</dbReference>
<evidence type="ECO:0000256" key="4">
    <source>
        <dbReference type="ARBA" id="ARBA00022792"/>
    </source>
</evidence>
<dbReference type="PANTHER" id="PTHR11851">
    <property type="entry name" value="METALLOPROTEASE"/>
    <property type="match status" value="1"/>
</dbReference>
<keyword evidence="6" id="KW-0249">Electron transport</keyword>
<dbReference type="InterPro" id="IPR011249">
    <property type="entry name" value="Metalloenz_LuxS/M16"/>
</dbReference>
<reference evidence="12 13" key="1">
    <citation type="journal article" date="2017" name="Mycologia">
        <title>Bifiguratus adelaidae, gen. et sp. nov., a new member of Mucoromycotina in endophytic and soil-dwelling habitats.</title>
        <authorList>
            <person name="Torres-Cruz T.J."/>
            <person name="Billingsley Tobias T.L."/>
            <person name="Almatruk M."/>
            <person name="Hesse C."/>
            <person name="Kuske C.R."/>
            <person name="Desiro A."/>
            <person name="Benucci G.M."/>
            <person name="Bonito G."/>
            <person name="Stajich J.E."/>
            <person name="Dunlap C."/>
            <person name="Arnold A.E."/>
            <person name="Porras-Alfaro A."/>
        </authorList>
    </citation>
    <scope>NUCLEOTIDE SEQUENCE [LARGE SCALE GENOMIC DNA]</scope>
    <source>
        <strain evidence="12 13">AZ0501</strain>
    </source>
</reference>
<dbReference type="Proteomes" id="UP000242875">
    <property type="component" value="Unassembled WGS sequence"/>
</dbReference>
<sequence>MATSLLAQLGIGAVHPPAGATGLNAAVQTQVVTLSWRKIPATATNIQQSTAKSGVKIASVDDQSPTACLAVVVHAGPRFESVDQVGVAHYLKIFAFKNTDSRTAFRIAREAELLGATLSSALTREQLIISSEFLKSDLPYFVDLLHDVVANTKYQAHELIEIAHHVHNETAYAKSTPGIASLEAAHQLAFHKGLGHSLFASSTSHVNVDTVKNYAKSVFPLSTRGTLPLLEAAFHMTNSQRWLKPTFNSPRDPLLQPKRRNIMAAKRESSPLPANLISFSLSKAPRGTVRNTPPLKCFATCWVGTSILSQTAAKFSHGTEITAFNLGYSDAGLFGIQVSGGSDIDQAVNAGVEALQSAA</sequence>
<comment type="caution">
    <text evidence="12">The sequence shown here is derived from an EMBL/GenBank/DDBJ whole genome shotgun (WGS) entry which is preliminary data.</text>
</comment>
<dbReference type="PANTHER" id="PTHR11851:SF209">
    <property type="entry name" value="CYTOCHROME B-C1 COMPLEX SUBUNIT 2, MITOCHONDRIAL"/>
    <property type="match status" value="1"/>
</dbReference>
<comment type="similarity">
    <text evidence="9">Belongs to the peptidase M16 family. UQCRC2/QCR2 subfamily.</text>
</comment>
<evidence type="ECO:0000313" key="13">
    <source>
        <dbReference type="Proteomes" id="UP000242875"/>
    </source>
</evidence>
<evidence type="ECO:0000256" key="3">
    <source>
        <dbReference type="ARBA" id="ARBA00022660"/>
    </source>
</evidence>
<keyword evidence="2" id="KW-0813">Transport</keyword>
<evidence type="ECO:0000256" key="2">
    <source>
        <dbReference type="ARBA" id="ARBA00022448"/>
    </source>
</evidence>
<evidence type="ECO:0000256" key="5">
    <source>
        <dbReference type="ARBA" id="ARBA00022946"/>
    </source>
</evidence>
<evidence type="ECO:0000256" key="10">
    <source>
        <dbReference type="ARBA" id="ARBA00040751"/>
    </source>
</evidence>